<proteinExistence type="predicted"/>
<dbReference type="EMBL" id="QKXF01000032">
    <property type="protein sequence ID" value="RQM18653.1"/>
    <property type="molecule type" value="Genomic_DNA"/>
</dbReference>
<evidence type="ECO:0000313" key="1">
    <source>
        <dbReference type="EMBL" id="RQM18653.1"/>
    </source>
</evidence>
<dbReference type="Proteomes" id="UP000286097">
    <property type="component" value="Unassembled WGS sequence"/>
</dbReference>
<organism evidence="1 2">
    <name type="scientific">Peronospora effusa</name>
    <dbReference type="NCBI Taxonomy" id="542832"/>
    <lineage>
        <taxon>Eukaryota</taxon>
        <taxon>Sar</taxon>
        <taxon>Stramenopiles</taxon>
        <taxon>Oomycota</taxon>
        <taxon>Peronosporomycetes</taxon>
        <taxon>Peronosporales</taxon>
        <taxon>Peronosporaceae</taxon>
        <taxon>Peronospora</taxon>
    </lineage>
</organism>
<dbReference type="VEuPathDB" id="FungiDB:DD237_001561"/>
<dbReference type="AlphaFoldDB" id="A0A3R7YEV1"/>
<reference evidence="1 2" key="1">
    <citation type="submission" date="2018-06" db="EMBL/GenBank/DDBJ databases">
        <title>Comparative genomics of downy mildews reveals potential adaptations to biotrophy.</title>
        <authorList>
            <person name="Fletcher K."/>
            <person name="Klosterman S.J."/>
            <person name="Derevnina L."/>
            <person name="Martin F."/>
            <person name="Koike S."/>
            <person name="Reyes Chin-Wo S."/>
            <person name="Mou B."/>
            <person name="Michelmore R."/>
        </authorList>
    </citation>
    <scope>NUCLEOTIDE SEQUENCE [LARGE SCALE GENOMIC DNA]</scope>
    <source>
        <strain evidence="1 2">R13</strain>
    </source>
</reference>
<sequence>MHSLIKVYTRCCRSVAELVVLFKTFDRVGLCITRWNDVPSGIDCKASQLSSVVQCAVDAAQDISALTYAADGGVADTLPEVTLDDDRAPYLILVLHTTNEEVAYTQCPFIPAMINPCAPHNLVNQSRFCTPEPGLVASAWLTKYAQDQQGNWTWLLVPWSIITFDEGIQNAALFEHFDASIGLSASSLAQILLLESDAKAYCEDMGAGLPTTDQRTARKNEIAIENFRLFESHCKIWATAYPIRRAASVTTAVMWNKW</sequence>
<protein>
    <submittedName>
        <fullName evidence="1">Uncharacterized protein</fullName>
    </submittedName>
</protein>
<gene>
    <name evidence="1" type="ORF">DD237_001561</name>
</gene>
<evidence type="ECO:0000313" key="2">
    <source>
        <dbReference type="Proteomes" id="UP000286097"/>
    </source>
</evidence>
<accession>A0A3R7YEV1</accession>
<comment type="caution">
    <text evidence="1">The sequence shown here is derived from an EMBL/GenBank/DDBJ whole genome shotgun (WGS) entry which is preliminary data.</text>
</comment>
<name>A0A3R7YEV1_9STRA</name>